<proteinExistence type="inferred from homology"/>
<reference evidence="7 9" key="3">
    <citation type="submission" date="2021-01" db="EMBL/GenBank/DDBJ databases">
        <title>Sequencing the genomes of 1000 actinobacteria strains.</title>
        <authorList>
            <person name="Klenk H.-P."/>
        </authorList>
    </citation>
    <scope>NUCLEOTIDE SEQUENCE [LARGE SCALE GENOMIC DNA]</scope>
    <source>
        <strain evidence="7 9">DSM 20542</strain>
    </source>
</reference>
<dbReference type="RefSeq" id="WP_229728113.1">
    <property type="nucleotide sequence ID" value="NZ_BMOI01000017.1"/>
</dbReference>
<dbReference type="PROSITE" id="PS51186">
    <property type="entry name" value="GNAT"/>
    <property type="match status" value="1"/>
</dbReference>
<reference evidence="6" key="1">
    <citation type="journal article" date="2014" name="Int. J. Syst. Evol. Microbiol.">
        <title>Complete genome sequence of Corynebacterium casei LMG S-19264T (=DSM 44701T), isolated from a smear-ripened cheese.</title>
        <authorList>
            <consortium name="US DOE Joint Genome Institute (JGI-PGF)"/>
            <person name="Walter F."/>
            <person name="Albersmeier A."/>
            <person name="Kalinowski J."/>
            <person name="Ruckert C."/>
        </authorList>
    </citation>
    <scope>NUCLEOTIDE SEQUENCE</scope>
    <source>
        <strain evidence="6">JCM 1480</strain>
    </source>
</reference>
<reference evidence="6" key="2">
    <citation type="submission" date="2020-09" db="EMBL/GenBank/DDBJ databases">
        <authorList>
            <person name="Sun Q."/>
            <person name="Ohkuma M."/>
        </authorList>
    </citation>
    <scope>NUCLEOTIDE SEQUENCE</scope>
    <source>
        <strain evidence="6">JCM 1480</strain>
    </source>
</reference>
<dbReference type="PANTHER" id="PTHR43792">
    <property type="entry name" value="GNAT FAMILY, PUTATIVE (AFU_ORTHOLOGUE AFUA_3G00765)-RELATED-RELATED"/>
    <property type="match status" value="1"/>
</dbReference>
<dbReference type="EMBL" id="JAFBCG010000001">
    <property type="protein sequence ID" value="MBM7803398.1"/>
    <property type="molecule type" value="Genomic_DNA"/>
</dbReference>
<protein>
    <submittedName>
        <fullName evidence="7">Ribosomal-protein-alanine N-acetyltransferase</fullName>
        <ecNumber evidence="7">2.3.1.267</ecNumber>
    </submittedName>
</protein>
<dbReference type="InterPro" id="IPR016181">
    <property type="entry name" value="Acyl_CoA_acyltransferase"/>
</dbReference>
<keyword evidence="1 7" id="KW-0808">Transferase</keyword>
<evidence type="ECO:0000313" key="7">
    <source>
        <dbReference type="EMBL" id="MBM7803398.1"/>
    </source>
</evidence>
<dbReference type="AlphaFoldDB" id="A0A8H9GD92"/>
<evidence type="ECO:0000259" key="5">
    <source>
        <dbReference type="PROSITE" id="PS51186"/>
    </source>
</evidence>
<dbReference type="Gene3D" id="3.40.630.30">
    <property type="match status" value="1"/>
</dbReference>
<evidence type="ECO:0000313" key="8">
    <source>
        <dbReference type="Proteomes" id="UP000648535"/>
    </source>
</evidence>
<evidence type="ECO:0000313" key="6">
    <source>
        <dbReference type="EMBL" id="GGL11343.1"/>
    </source>
</evidence>
<feature type="domain" description="N-acetyltransferase" evidence="5">
    <location>
        <begin position="1"/>
        <end position="160"/>
    </location>
</feature>
<dbReference type="InterPro" id="IPR051531">
    <property type="entry name" value="N-acetyltransferase"/>
</dbReference>
<dbReference type="GO" id="GO:0008999">
    <property type="term" value="F:protein-N-terminal-alanine acetyltransferase activity"/>
    <property type="evidence" value="ECO:0007669"/>
    <property type="project" value="UniProtKB-EC"/>
</dbReference>
<accession>A0A8H9GD92</accession>
<dbReference type="Pfam" id="PF13302">
    <property type="entry name" value="Acetyltransf_3"/>
    <property type="match status" value="1"/>
</dbReference>
<feature type="region of interest" description="Disordered" evidence="4">
    <location>
        <begin position="1"/>
        <end position="23"/>
    </location>
</feature>
<feature type="compositionally biased region" description="Basic and acidic residues" evidence="4">
    <location>
        <begin position="12"/>
        <end position="23"/>
    </location>
</feature>
<dbReference type="GO" id="GO:0005737">
    <property type="term" value="C:cytoplasm"/>
    <property type="evidence" value="ECO:0007669"/>
    <property type="project" value="TreeGrafter"/>
</dbReference>
<dbReference type="InterPro" id="IPR000182">
    <property type="entry name" value="GNAT_dom"/>
</dbReference>
<comment type="similarity">
    <text evidence="3">Belongs to the acetyltransferase family. RimJ subfamily.</text>
</comment>
<comment type="caution">
    <text evidence="6">The sequence shown here is derived from an EMBL/GenBank/DDBJ whole genome shotgun (WGS) entry which is preliminary data.</text>
</comment>
<keyword evidence="9" id="KW-1185">Reference proteome</keyword>
<dbReference type="EMBL" id="BMOI01000017">
    <property type="protein sequence ID" value="GGL11343.1"/>
    <property type="molecule type" value="Genomic_DNA"/>
</dbReference>
<evidence type="ECO:0000256" key="2">
    <source>
        <dbReference type="ARBA" id="ARBA00023315"/>
    </source>
</evidence>
<dbReference type="Proteomes" id="UP000746584">
    <property type="component" value="Unassembled WGS sequence"/>
</dbReference>
<keyword evidence="2 7" id="KW-0012">Acyltransferase</keyword>
<gene>
    <name evidence="6" type="ORF">GCM10009769_31790</name>
    <name evidence="7" type="ORF">JOE58_002649</name>
</gene>
<sequence>MRAEDGATLAEGYRENREHLEPWEPTRDEEFFTEARQRAQIEKTLEAFAADAALPLVLADGTRIVGRVNLTGIVRGAFQNANLGYWVGASHEGRGLMTAAVAATVQIARDELHLHRVQAATLLPNKASQSVLRKCGFTESGVAADYLCIAGSWQEHRLFQRILTT</sequence>
<evidence type="ECO:0000256" key="4">
    <source>
        <dbReference type="SAM" id="MobiDB-lite"/>
    </source>
</evidence>
<dbReference type="Proteomes" id="UP000648535">
    <property type="component" value="Unassembled WGS sequence"/>
</dbReference>
<name>A0A8H9GD92_9MICO</name>
<evidence type="ECO:0000256" key="3">
    <source>
        <dbReference type="ARBA" id="ARBA00038502"/>
    </source>
</evidence>
<evidence type="ECO:0000313" key="9">
    <source>
        <dbReference type="Proteomes" id="UP000746584"/>
    </source>
</evidence>
<dbReference type="PANTHER" id="PTHR43792:SF8">
    <property type="entry name" value="[RIBOSOMAL PROTEIN US5]-ALANINE N-ACETYLTRANSFERASE"/>
    <property type="match status" value="1"/>
</dbReference>
<dbReference type="EC" id="2.3.1.267" evidence="7"/>
<evidence type="ECO:0000256" key="1">
    <source>
        <dbReference type="ARBA" id="ARBA00022679"/>
    </source>
</evidence>
<organism evidence="6 8">
    <name type="scientific">Curtobacterium luteum</name>
    <dbReference type="NCBI Taxonomy" id="33881"/>
    <lineage>
        <taxon>Bacteria</taxon>
        <taxon>Bacillati</taxon>
        <taxon>Actinomycetota</taxon>
        <taxon>Actinomycetes</taxon>
        <taxon>Micrococcales</taxon>
        <taxon>Microbacteriaceae</taxon>
        <taxon>Curtobacterium</taxon>
    </lineage>
</organism>
<dbReference type="SUPFAM" id="SSF55729">
    <property type="entry name" value="Acyl-CoA N-acyltransferases (Nat)"/>
    <property type="match status" value="1"/>
</dbReference>